<dbReference type="GO" id="GO:0016491">
    <property type="term" value="F:oxidoreductase activity"/>
    <property type="evidence" value="ECO:0007669"/>
    <property type="project" value="UniProtKB-KW"/>
</dbReference>
<sequence length="276" mass="29238">MKTVVITGGTDGMGAALARHYLREGNQVVVVGRSRAKFEALLASLAADGVAATGRASFLAADLSLVAESERVVEQIRASHERIDVLVLAASFIRQKRHETAEGHEASWVLFFVSKYILLTGLASLLADSDRPTVVNTSVPGAKAGAIDFDDLESAQRFSFVRSNAQQRRANELLGILVTSDNPALAYITWGPRRLVRTSLAGDVGRAMKIASVLLGAVAGQRPDDAIAPIITFVADPPAGRAAYRGATQVALVQGPHDTDDARRLAAETTALVTGR</sequence>
<protein>
    <recommendedName>
        <fullName evidence="2">Ketoreductase domain-containing protein</fullName>
    </recommendedName>
</protein>
<dbReference type="PANTHER" id="PTHR47534:SF3">
    <property type="entry name" value="ALCOHOL DEHYDROGENASE-LIKE C-TERMINAL DOMAIN-CONTAINING PROTEIN"/>
    <property type="match status" value="1"/>
</dbReference>
<organism evidence="3 4">
    <name type="scientific">Parafrankia soli</name>
    <dbReference type="NCBI Taxonomy" id="2599596"/>
    <lineage>
        <taxon>Bacteria</taxon>
        <taxon>Bacillati</taxon>
        <taxon>Actinomycetota</taxon>
        <taxon>Actinomycetes</taxon>
        <taxon>Frankiales</taxon>
        <taxon>Frankiaceae</taxon>
        <taxon>Parafrankia</taxon>
    </lineage>
</organism>
<evidence type="ECO:0000259" key="2">
    <source>
        <dbReference type="SMART" id="SM00822"/>
    </source>
</evidence>
<keyword evidence="4" id="KW-1185">Reference proteome</keyword>
<dbReference type="Pfam" id="PF00106">
    <property type="entry name" value="adh_short"/>
    <property type="match status" value="1"/>
</dbReference>
<evidence type="ECO:0000313" key="3">
    <source>
        <dbReference type="EMBL" id="OHV44801.1"/>
    </source>
</evidence>
<name>A0A1S1RGC5_9ACTN</name>
<dbReference type="InterPro" id="IPR002347">
    <property type="entry name" value="SDR_fam"/>
</dbReference>
<dbReference type="PANTHER" id="PTHR47534">
    <property type="entry name" value="YALI0E05731P"/>
    <property type="match status" value="1"/>
</dbReference>
<dbReference type="EMBL" id="MAXA01000016">
    <property type="protein sequence ID" value="OHV44801.1"/>
    <property type="molecule type" value="Genomic_DNA"/>
</dbReference>
<gene>
    <name evidence="3" type="ORF">BBK14_30655</name>
</gene>
<dbReference type="Proteomes" id="UP000179769">
    <property type="component" value="Unassembled WGS sequence"/>
</dbReference>
<dbReference type="InterPro" id="IPR052228">
    <property type="entry name" value="Sec_Metab_Biosynth_Oxidored"/>
</dbReference>
<dbReference type="SUPFAM" id="SSF51735">
    <property type="entry name" value="NAD(P)-binding Rossmann-fold domains"/>
    <property type="match status" value="1"/>
</dbReference>
<keyword evidence="1" id="KW-0560">Oxidoreductase</keyword>
<proteinExistence type="predicted"/>
<feature type="domain" description="Ketoreductase" evidence="2">
    <location>
        <begin position="2"/>
        <end position="193"/>
    </location>
</feature>
<reference evidence="4" key="1">
    <citation type="submission" date="2016-07" db="EMBL/GenBank/DDBJ databases">
        <title>Frankia sp. NRRL B-16219 Genome sequencing.</title>
        <authorList>
            <person name="Ghodhbane-Gtari F."/>
            <person name="Swanson E."/>
            <person name="Gueddou A."/>
            <person name="Louati M."/>
            <person name="Nouioui I."/>
            <person name="Hezbri K."/>
            <person name="Abebe-Akele F."/>
            <person name="Simpson S."/>
            <person name="Morris K."/>
            <person name="Thomas K."/>
            <person name="Gtari M."/>
            <person name="Tisa L.S."/>
        </authorList>
    </citation>
    <scope>NUCLEOTIDE SEQUENCE [LARGE SCALE GENOMIC DNA]</scope>
    <source>
        <strain evidence="4">NRRL B-16219</strain>
    </source>
</reference>
<dbReference type="SMART" id="SM00822">
    <property type="entry name" value="PKS_KR"/>
    <property type="match status" value="1"/>
</dbReference>
<evidence type="ECO:0000313" key="4">
    <source>
        <dbReference type="Proteomes" id="UP000179769"/>
    </source>
</evidence>
<dbReference type="Gene3D" id="3.40.50.720">
    <property type="entry name" value="NAD(P)-binding Rossmann-like Domain"/>
    <property type="match status" value="1"/>
</dbReference>
<dbReference type="AlphaFoldDB" id="A0A1S1RGC5"/>
<accession>A0A1S1RGC5</accession>
<dbReference type="RefSeq" id="WP_071059850.1">
    <property type="nucleotide sequence ID" value="NZ_MAXA01000016.1"/>
</dbReference>
<dbReference type="InterPro" id="IPR057326">
    <property type="entry name" value="KR_dom"/>
</dbReference>
<dbReference type="InterPro" id="IPR036291">
    <property type="entry name" value="NAD(P)-bd_dom_sf"/>
</dbReference>
<comment type="caution">
    <text evidence="3">The sequence shown here is derived from an EMBL/GenBank/DDBJ whole genome shotgun (WGS) entry which is preliminary data.</text>
</comment>
<evidence type="ECO:0000256" key="1">
    <source>
        <dbReference type="ARBA" id="ARBA00023002"/>
    </source>
</evidence>